<gene>
    <name evidence="2" type="ORF">FJZ47_09625</name>
</gene>
<dbReference type="AlphaFoldDB" id="A0A937W2E8"/>
<reference evidence="2" key="1">
    <citation type="submission" date="2019-03" db="EMBL/GenBank/DDBJ databases">
        <title>Lake Tanganyika Metagenome-Assembled Genomes (MAGs).</title>
        <authorList>
            <person name="Tran P."/>
        </authorList>
    </citation>
    <scope>NUCLEOTIDE SEQUENCE</scope>
    <source>
        <strain evidence="2">K_DeepCast_65m_m2_066</strain>
    </source>
</reference>
<comment type="caution">
    <text evidence="2">The sequence shown here is derived from an EMBL/GenBank/DDBJ whole genome shotgun (WGS) entry which is preliminary data.</text>
</comment>
<dbReference type="EMBL" id="VGLS01000249">
    <property type="protein sequence ID" value="MBM3224047.1"/>
    <property type="molecule type" value="Genomic_DNA"/>
</dbReference>
<feature type="transmembrane region" description="Helical" evidence="1">
    <location>
        <begin position="29"/>
        <end position="50"/>
    </location>
</feature>
<dbReference type="Pfam" id="PF13779">
    <property type="entry name" value="DUF4175"/>
    <property type="match status" value="1"/>
</dbReference>
<feature type="non-terminal residue" evidence="2">
    <location>
        <position position="508"/>
    </location>
</feature>
<dbReference type="InterPro" id="IPR012683">
    <property type="entry name" value="CHP02302_TM"/>
</dbReference>
<organism evidence="2 3">
    <name type="scientific">Tectimicrobiota bacterium</name>
    <dbReference type="NCBI Taxonomy" id="2528274"/>
    <lineage>
        <taxon>Bacteria</taxon>
        <taxon>Pseudomonadati</taxon>
        <taxon>Nitrospinota/Tectimicrobiota group</taxon>
        <taxon>Candidatus Tectimicrobiota</taxon>
    </lineage>
</organism>
<feature type="transmembrane region" description="Helical" evidence="1">
    <location>
        <begin position="152"/>
        <end position="171"/>
    </location>
</feature>
<evidence type="ECO:0000313" key="2">
    <source>
        <dbReference type="EMBL" id="MBM3224047.1"/>
    </source>
</evidence>
<feature type="transmembrane region" description="Helical" evidence="1">
    <location>
        <begin position="56"/>
        <end position="77"/>
    </location>
</feature>
<evidence type="ECO:0000313" key="3">
    <source>
        <dbReference type="Proteomes" id="UP000712673"/>
    </source>
</evidence>
<keyword evidence="1" id="KW-0472">Membrane</keyword>
<protein>
    <submittedName>
        <fullName evidence="2">DUF4175 domain-containing protein</fullName>
    </submittedName>
</protein>
<keyword evidence="1" id="KW-0812">Transmembrane</keyword>
<dbReference type="Proteomes" id="UP000712673">
    <property type="component" value="Unassembled WGS sequence"/>
</dbReference>
<name>A0A937W2E8_UNCTE</name>
<keyword evidence="1" id="KW-1133">Transmembrane helix</keyword>
<accession>A0A937W2E8</accession>
<evidence type="ECO:0000256" key="1">
    <source>
        <dbReference type="SAM" id="Phobius"/>
    </source>
</evidence>
<proteinExistence type="predicted"/>
<sequence length="508" mass="56566">MMAQEYRSLVAFVRQVQQRLTLRRLLQRSLLFLTACLALLLLGTGIQLLLPAVPLLAPLYSLLTLSIVGYVLMYGLIPALRLVSLRHTLTQIETAYPDLHDDLTNALQLDPSALEQVNPHGVALDLVQALHQQTAQQVQHYTVPSVVRQQHLVGLPWCALLGLATVLLAVLQPHVLGTSLHILLHPFSYLPSREIHIALTPERATIALGMNFEVRAQARGRLPQTMQVLVTRAGQAEKRYPMEALGEGLFRYTFLKPQTSLTFQAMADGFTSTVGHLDVVPAPAIGHMVLHYVFPDYTGLPGRTQEGGGDIQALPGTQVQLRMRSNVPLTKGVLRFDTGQEVPLQIHEQELRGEMLVMREGTYTIAVEDTHGLTNTQAPRYVVHILPDATPRVTIRQPQDGIAVDEATTLQIQYDAEDDFGLQDAALVYSSANTSAQRIPLRQGRFAQRQVQEAFVWDMNQWPLPSGETVQMYIEVYDNDTISGPKKGVSQTLNLKVHSREQEHQQLE</sequence>